<evidence type="ECO:0000313" key="2">
    <source>
        <dbReference type="EMBL" id="SDE19485.1"/>
    </source>
</evidence>
<sequence>MEAILWKLRTGAPWRDIPEELCSWKTAYSRFNRWSKTGLWENFFLAYEKKLIRNGYSQTEAMFAVTSMQVELGVVQIEQLDEAVAAQLQRYTYPVMPMDIRSILKSLGVTSTTVKLQVN</sequence>
<feature type="domain" description="Insertion element IS402-like" evidence="1">
    <location>
        <begin position="1"/>
        <end position="43"/>
    </location>
</feature>
<protein>
    <submittedName>
        <fullName evidence="2">Putative transposase of IS4/5 family</fullName>
    </submittedName>
</protein>
<dbReference type="InterPro" id="IPR025161">
    <property type="entry name" value="IS402-like_dom"/>
</dbReference>
<evidence type="ECO:0000259" key="1">
    <source>
        <dbReference type="Pfam" id="PF13340"/>
    </source>
</evidence>
<reference evidence="2 3" key="1">
    <citation type="submission" date="2016-10" db="EMBL/GenBank/DDBJ databases">
        <authorList>
            <person name="de Groot N.N."/>
        </authorList>
    </citation>
    <scope>NUCLEOTIDE SEQUENCE [LARGE SCALE GENOMIC DNA]</scope>
    <source>
        <strain evidence="2 3">DSM 23406</strain>
    </source>
</reference>
<proteinExistence type="predicted"/>
<dbReference type="Proteomes" id="UP000198501">
    <property type="component" value="Unassembled WGS sequence"/>
</dbReference>
<organism evidence="2 3">
    <name type="scientific">Psychrobacter pacificensis</name>
    <dbReference type="NCBI Taxonomy" id="112002"/>
    <lineage>
        <taxon>Bacteria</taxon>
        <taxon>Pseudomonadati</taxon>
        <taxon>Pseudomonadota</taxon>
        <taxon>Gammaproteobacteria</taxon>
        <taxon>Moraxellales</taxon>
        <taxon>Moraxellaceae</taxon>
        <taxon>Psychrobacter</taxon>
    </lineage>
</organism>
<dbReference type="EMBL" id="FNAL01000040">
    <property type="protein sequence ID" value="SDE19485.1"/>
    <property type="molecule type" value="Genomic_DNA"/>
</dbReference>
<dbReference type="PANTHER" id="PTHR46637">
    <property type="entry name" value="TIS1421-TRANSPOSASE PROTEIN A"/>
    <property type="match status" value="1"/>
</dbReference>
<name>A0A1G7AZP2_9GAMM</name>
<dbReference type="Pfam" id="PF13340">
    <property type="entry name" value="DUF4096"/>
    <property type="match status" value="1"/>
</dbReference>
<gene>
    <name evidence="2" type="ORF">SAMN05660405_02638</name>
</gene>
<dbReference type="PANTHER" id="PTHR46637:SF1">
    <property type="entry name" value="BLL5188 PROTEIN"/>
    <property type="match status" value="1"/>
</dbReference>
<dbReference type="InterPro" id="IPR052909">
    <property type="entry name" value="Transposase_6_like"/>
</dbReference>
<evidence type="ECO:0000313" key="3">
    <source>
        <dbReference type="Proteomes" id="UP000198501"/>
    </source>
</evidence>
<accession>A0A1G7AZP2</accession>
<dbReference type="AlphaFoldDB" id="A0A1G7AZP2"/>